<name>A0A9P6CQ25_9AGAR</name>
<comment type="caution">
    <text evidence="2">The sequence shown here is derived from an EMBL/GenBank/DDBJ whole genome shotgun (WGS) entry which is preliminary data.</text>
</comment>
<dbReference type="Proteomes" id="UP000807469">
    <property type="component" value="Unassembled WGS sequence"/>
</dbReference>
<reference evidence="2" key="1">
    <citation type="submission" date="2020-11" db="EMBL/GenBank/DDBJ databases">
        <authorList>
            <consortium name="DOE Joint Genome Institute"/>
            <person name="Ahrendt S."/>
            <person name="Riley R."/>
            <person name="Andreopoulos W."/>
            <person name="Labutti K."/>
            <person name="Pangilinan J."/>
            <person name="Ruiz-Duenas F.J."/>
            <person name="Barrasa J.M."/>
            <person name="Sanchez-Garcia M."/>
            <person name="Camarero S."/>
            <person name="Miyauchi S."/>
            <person name="Serrano A."/>
            <person name="Linde D."/>
            <person name="Babiker R."/>
            <person name="Drula E."/>
            <person name="Ayuso-Fernandez I."/>
            <person name="Pacheco R."/>
            <person name="Padilla G."/>
            <person name="Ferreira P."/>
            <person name="Barriuso J."/>
            <person name="Kellner H."/>
            <person name="Castanera R."/>
            <person name="Alfaro M."/>
            <person name="Ramirez L."/>
            <person name="Pisabarro A.G."/>
            <person name="Kuo A."/>
            <person name="Tritt A."/>
            <person name="Lipzen A."/>
            <person name="He G."/>
            <person name="Yan M."/>
            <person name="Ng V."/>
            <person name="Cullen D."/>
            <person name="Martin F."/>
            <person name="Rosso M.-N."/>
            <person name="Henrissat B."/>
            <person name="Hibbett D."/>
            <person name="Martinez A.T."/>
            <person name="Grigoriev I.V."/>
        </authorList>
    </citation>
    <scope>NUCLEOTIDE SEQUENCE</scope>
    <source>
        <strain evidence="2">CIRM-BRFM 674</strain>
    </source>
</reference>
<gene>
    <name evidence="2" type="ORF">BDN70DRAFT_884596</name>
</gene>
<dbReference type="InterPro" id="IPR029058">
    <property type="entry name" value="AB_hydrolase_fold"/>
</dbReference>
<sequence>MLVESFVLEPTPDYPLFIVAKRYWVPEFNKHAENPAAQTLIVLHSTSFHKETWEPTLTDLFEMASQPRPKATIREAWAIDCPNHGEAGERNRKTLKGPGFEHFSCEKYAQAVHRFLSAGLIGGAGVDFRKRNLVGIGHSLGANAMLLLQSIQPTFKFSSLVIVDPMVSVEGPQHLLELREKLVKRARKRTKCWPTLDEAVQDYNDPRRHGAKWDPRVRDLFVRHGLYWSEKIANYRICCTREQEVAMYMDEEGPIKPVETLDRICHSVPVHLILGAIPDLIPAHVHEALINPKSGRRFASIVKLNVGHLVPQEAPTQLASHILMALSANPPDYPTCRL</sequence>
<dbReference type="OrthoDB" id="94039at2759"/>
<evidence type="ECO:0000313" key="3">
    <source>
        <dbReference type="Proteomes" id="UP000807469"/>
    </source>
</evidence>
<evidence type="ECO:0000313" key="2">
    <source>
        <dbReference type="EMBL" id="KAF9474607.1"/>
    </source>
</evidence>
<evidence type="ECO:0000259" key="1">
    <source>
        <dbReference type="Pfam" id="PF12697"/>
    </source>
</evidence>
<protein>
    <recommendedName>
        <fullName evidence="1">AB hydrolase-1 domain-containing protein</fullName>
    </recommendedName>
</protein>
<dbReference type="Gene3D" id="3.40.50.1820">
    <property type="entry name" value="alpha/beta hydrolase"/>
    <property type="match status" value="1"/>
</dbReference>
<dbReference type="InterPro" id="IPR000073">
    <property type="entry name" value="AB_hydrolase_1"/>
</dbReference>
<dbReference type="Pfam" id="PF12697">
    <property type="entry name" value="Abhydrolase_6"/>
    <property type="match status" value="1"/>
</dbReference>
<dbReference type="SUPFAM" id="SSF53474">
    <property type="entry name" value="alpha/beta-Hydrolases"/>
    <property type="match status" value="1"/>
</dbReference>
<proteinExistence type="predicted"/>
<organism evidence="2 3">
    <name type="scientific">Pholiota conissans</name>
    <dbReference type="NCBI Taxonomy" id="109636"/>
    <lineage>
        <taxon>Eukaryota</taxon>
        <taxon>Fungi</taxon>
        <taxon>Dikarya</taxon>
        <taxon>Basidiomycota</taxon>
        <taxon>Agaricomycotina</taxon>
        <taxon>Agaricomycetes</taxon>
        <taxon>Agaricomycetidae</taxon>
        <taxon>Agaricales</taxon>
        <taxon>Agaricineae</taxon>
        <taxon>Strophariaceae</taxon>
        <taxon>Pholiota</taxon>
    </lineage>
</organism>
<feature type="domain" description="AB hydrolase-1" evidence="1">
    <location>
        <begin position="40"/>
        <end position="319"/>
    </location>
</feature>
<dbReference type="AlphaFoldDB" id="A0A9P6CQ25"/>
<dbReference type="EMBL" id="MU155370">
    <property type="protein sequence ID" value="KAF9474607.1"/>
    <property type="molecule type" value="Genomic_DNA"/>
</dbReference>
<accession>A0A9P6CQ25</accession>
<keyword evidence="3" id="KW-1185">Reference proteome</keyword>